<keyword evidence="12" id="KW-1185">Reference proteome</keyword>
<proteinExistence type="predicted"/>
<dbReference type="InterPro" id="IPR022056">
    <property type="entry name" value="CpG-bd_C"/>
</dbReference>
<dbReference type="InterPro" id="IPR037869">
    <property type="entry name" value="Spp1/CFP1"/>
</dbReference>
<organism evidence="11 12">
    <name type="scientific">Laodelphax striatellus</name>
    <name type="common">Small brown planthopper</name>
    <name type="synonym">Delphax striatella</name>
    <dbReference type="NCBI Taxonomy" id="195883"/>
    <lineage>
        <taxon>Eukaryota</taxon>
        <taxon>Metazoa</taxon>
        <taxon>Ecdysozoa</taxon>
        <taxon>Arthropoda</taxon>
        <taxon>Hexapoda</taxon>
        <taxon>Insecta</taxon>
        <taxon>Pterygota</taxon>
        <taxon>Neoptera</taxon>
        <taxon>Paraneoptera</taxon>
        <taxon>Hemiptera</taxon>
        <taxon>Auchenorrhyncha</taxon>
        <taxon>Fulgoroidea</taxon>
        <taxon>Delphacidae</taxon>
        <taxon>Criomorphinae</taxon>
        <taxon>Laodelphax</taxon>
    </lineage>
</organism>
<evidence type="ECO:0000259" key="10">
    <source>
        <dbReference type="Pfam" id="PF12269"/>
    </source>
</evidence>
<keyword evidence="8" id="KW-0539">Nucleus</keyword>
<evidence type="ECO:0000256" key="7">
    <source>
        <dbReference type="ARBA" id="ARBA00023163"/>
    </source>
</evidence>
<dbReference type="Pfam" id="PF12269">
    <property type="entry name" value="CpG_bind_C"/>
    <property type="match status" value="1"/>
</dbReference>
<keyword evidence="2" id="KW-0479">Metal-binding</keyword>
<keyword evidence="4" id="KW-0862">Zinc</keyword>
<dbReference type="InParanoid" id="A0A482WY24"/>
<evidence type="ECO:0000313" key="11">
    <source>
        <dbReference type="EMBL" id="RZF38393.1"/>
    </source>
</evidence>
<dbReference type="Proteomes" id="UP000291343">
    <property type="component" value="Unassembled WGS sequence"/>
</dbReference>
<comment type="subcellular location">
    <subcellularLocation>
        <location evidence="1">Nucleus</location>
    </subcellularLocation>
</comment>
<dbReference type="STRING" id="195883.A0A482WY24"/>
<evidence type="ECO:0000256" key="2">
    <source>
        <dbReference type="ARBA" id="ARBA00022723"/>
    </source>
</evidence>
<accession>A0A482WY24</accession>
<comment type="caution">
    <text evidence="11">The sequence shown here is derived from an EMBL/GenBank/DDBJ whole genome shotgun (WGS) entry which is preliminary data.</text>
</comment>
<evidence type="ECO:0000256" key="4">
    <source>
        <dbReference type="ARBA" id="ARBA00022833"/>
    </source>
</evidence>
<reference evidence="11 12" key="1">
    <citation type="journal article" date="2017" name="Gigascience">
        <title>Genome sequence of the small brown planthopper, Laodelphax striatellus.</title>
        <authorList>
            <person name="Zhu J."/>
            <person name="Jiang F."/>
            <person name="Wang X."/>
            <person name="Yang P."/>
            <person name="Bao Y."/>
            <person name="Zhao W."/>
            <person name="Wang W."/>
            <person name="Lu H."/>
            <person name="Wang Q."/>
            <person name="Cui N."/>
            <person name="Li J."/>
            <person name="Chen X."/>
            <person name="Luo L."/>
            <person name="Yu J."/>
            <person name="Kang L."/>
            <person name="Cui F."/>
        </authorList>
    </citation>
    <scope>NUCLEOTIDE SEQUENCE [LARGE SCALE GENOMIC DNA]</scope>
    <source>
        <strain evidence="11">Lst14</strain>
    </source>
</reference>
<dbReference type="GO" id="GO:0003677">
    <property type="term" value="F:DNA binding"/>
    <property type="evidence" value="ECO:0007669"/>
    <property type="project" value="UniProtKB-KW"/>
</dbReference>
<evidence type="ECO:0000313" key="12">
    <source>
        <dbReference type="Proteomes" id="UP000291343"/>
    </source>
</evidence>
<evidence type="ECO:0000256" key="6">
    <source>
        <dbReference type="ARBA" id="ARBA00023125"/>
    </source>
</evidence>
<sequence length="210" mass="24103">MWYPENLNLEKTLANVEHVLPARIQEWKLTTCVAEEINKRELENVRKRSRKLEESYKNWINDTRIGSSNRALQADHNRHVGAHGPDQDTMETEMNMSCVTCGYEIHSRTRIRHMERCFNKHESQASFGSVYKTRVEGNQLFCDVYNAQTGTYCKRLECSVPEHGKDPKVGDQEVCGCPLVTIVFDLTGEFCRVAKKRVHTSLLLGKAAQS</sequence>
<dbReference type="AlphaFoldDB" id="A0A482WY24"/>
<keyword evidence="3" id="KW-0863">Zinc-finger</keyword>
<dbReference type="EMBL" id="QKKF02022344">
    <property type="protein sequence ID" value="RZF38393.1"/>
    <property type="molecule type" value="Genomic_DNA"/>
</dbReference>
<keyword evidence="6" id="KW-0238">DNA-binding</keyword>
<keyword evidence="7" id="KW-0804">Transcription</keyword>
<evidence type="ECO:0000256" key="5">
    <source>
        <dbReference type="ARBA" id="ARBA00023015"/>
    </source>
</evidence>
<gene>
    <name evidence="11" type="ORF">LSTR_LSTR006519</name>
</gene>
<evidence type="ECO:0000256" key="3">
    <source>
        <dbReference type="ARBA" id="ARBA00022771"/>
    </source>
</evidence>
<evidence type="ECO:0000256" key="9">
    <source>
        <dbReference type="ARBA" id="ARBA00023828"/>
    </source>
</evidence>
<feature type="domain" description="CpG binding protein C-terminal" evidence="10">
    <location>
        <begin position="16"/>
        <end position="199"/>
    </location>
</feature>
<protein>
    <recommendedName>
        <fullName evidence="9">CXXC-type zinc finger protein 1</fullName>
    </recommendedName>
</protein>
<evidence type="ECO:0000256" key="1">
    <source>
        <dbReference type="ARBA" id="ARBA00004123"/>
    </source>
</evidence>
<keyword evidence="5" id="KW-0805">Transcription regulation</keyword>
<dbReference type="GO" id="GO:0048188">
    <property type="term" value="C:Set1C/COMPASS complex"/>
    <property type="evidence" value="ECO:0007669"/>
    <property type="project" value="InterPro"/>
</dbReference>
<name>A0A482WY24_LAOST</name>
<dbReference type="OrthoDB" id="419183at2759"/>
<dbReference type="PANTHER" id="PTHR46174">
    <property type="entry name" value="CXXC-TYPE ZINC FINGER PROTEIN 1"/>
    <property type="match status" value="1"/>
</dbReference>
<dbReference type="GO" id="GO:0008270">
    <property type="term" value="F:zinc ion binding"/>
    <property type="evidence" value="ECO:0007669"/>
    <property type="project" value="UniProtKB-KW"/>
</dbReference>
<dbReference type="GO" id="GO:0045893">
    <property type="term" value="P:positive regulation of DNA-templated transcription"/>
    <property type="evidence" value="ECO:0007669"/>
    <property type="project" value="TreeGrafter"/>
</dbReference>
<dbReference type="PANTHER" id="PTHR46174:SF1">
    <property type="entry name" value="CXXC-TYPE ZINC FINGER PROTEIN 1"/>
    <property type="match status" value="1"/>
</dbReference>
<evidence type="ECO:0000256" key="8">
    <source>
        <dbReference type="ARBA" id="ARBA00023242"/>
    </source>
</evidence>